<gene>
    <name evidence="2" type="ORF">DBT_0907</name>
</gene>
<dbReference type="RefSeq" id="WP_067616790.1">
    <property type="nucleotide sequence ID" value="NZ_MAGO01000004.1"/>
</dbReference>
<keyword evidence="2" id="KW-0969">Cilium</keyword>
<feature type="domain" description="Flagellar protein FlgJ N-terminal" evidence="1">
    <location>
        <begin position="46"/>
        <end position="93"/>
    </location>
</feature>
<comment type="caution">
    <text evidence="2">The sequence shown here is derived from an EMBL/GenBank/DDBJ whole genome shotgun (WGS) entry which is preliminary data.</text>
</comment>
<keyword evidence="2" id="KW-0966">Cell projection</keyword>
<dbReference type="EMBL" id="MAGO01000004">
    <property type="protein sequence ID" value="OCC15556.1"/>
    <property type="molecule type" value="Genomic_DNA"/>
</dbReference>
<dbReference type="Proteomes" id="UP000093080">
    <property type="component" value="Unassembled WGS sequence"/>
</dbReference>
<accession>A0A1B9F6L6</accession>
<proteinExistence type="predicted"/>
<name>A0A1B9F6L6_9BACT</name>
<sequence>MMTPVLFDPTTAVNLKKESLKESLEEKRFKEACKGFEAMFINEMLKAMRKTIPKSGLLDGGLRQEIYESMFDEKVSEALSERGALGIADMLYNAFAPRVINKGEQ</sequence>
<evidence type="ECO:0000259" key="1">
    <source>
        <dbReference type="Pfam" id="PF10135"/>
    </source>
</evidence>
<dbReference type="STRING" id="1156395.DBT_0907"/>
<keyword evidence="3" id="KW-1185">Reference proteome</keyword>
<evidence type="ECO:0000313" key="2">
    <source>
        <dbReference type="EMBL" id="OCC15556.1"/>
    </source>
</evidence>
<reference evidence="2 3" key="1">
    <citation type="submission" date="2016-06" db="EMBL/GenBank/DDBJ databases">
        <title>Respiratory ammonification of nitrate coupled to the oxidation of elemental sulfur in deep-sea autotrophic thermophilic bacteria.</title>
        <authorList>
            <person name="Slobodkina G.B."/>
            <person name="Mardanov A.V."/>
            <person name="Ravin N.V."/>
            <person name="Frolova A.A."/>
            <person name="Viryasiv M.B."/>
            <person name="Chernyh N.A."/>
            <person name="Bonch-Osmolovskaya E.A."/>
            <person name="Slobodkin A.I."/>
        </authorList>
    </citation>
    <scope>NUCLEOTIDE SEQUENCE [LARGE SCALE GENOMIC DNA]</scope>
    <source>
        <strain evidence="2 3">S69</strain>
    </source>
</reference>
<dbReference type="InterPro" id="IPR019301">
    <property type="entry name" value="Flagellar_prot_FlgJ_N"/>
</dbReference>
<keyword evidence="2" id="KW-0282">Flagellum</keyword>
<dbReference type="AlphaFoldDB" id="A0A1B9F6L6"/>
<protein>
    <submittedName>
        <fullName evidence="2">Flagellar protein FlgJ</fullName>
    </submittedName>
</protein>
<dbReference type="Pfam" id="PF10135">
    <property type="entry name" value="Rod-binding"/>
    <property type="match status" value="1"/>
</dbReference>
<evidence type="ECO:0000313" key="3">
    <source>
        <dbReference type="Proteomes" id="UP000093080"/>
    </source>
</evidence>
<organism evidence="2 3">
    <name type="scientific">Dissulfuribacter thermophilus</name>
    <dbReference type="NCBI Taxonomy" id="1156395"/>
    <lineage>
        <taxon>Bacteria</taxon>
        <taxon>Pseudomonadati</taxon>
        <taxon>Thermodesulfobacteriota</taxon>
        <taxon>Dissulfuribacteria</taxon>
        <taxon>Dissulfuribacterales</taxon>
        <taxon>Dissulfuribacteraceae</taxon>
        <taxon>Dissulfuribacter</taxon>
    </lineage>
</organism>
<dbReference type="OrthoDB" id="9796740at2"/>